<dbReference type="AlphaFoldDB" id="A0A455X957"/>
<keyword evidence="2" id="KW-0614">Plasmid</keyword>
<dbReference type="EMBL" id="AP019549">
    <property type="protein sequence ID" value="BBJ25427.1"/>
    <property type="molecule type" value="Genomic_DNA"/>
</dbReference>
<keyword evidence="1" id="KW-0472">Membrane</keyword>
<reference evidence="2" key="1">
    <citation type="submission" date="2019-04" db="EMBL/GenBank/DDBJ databases">
        <title>Emergence of IMP-producing hypervirulent Klebsiella pneumoniae carrying pLVPK-like virulence plasmid.</title>
        <authorList>
            <person name="Harada S."/>
            <person name="Aoki K."/>
            <person name="Ishii Y."/>
            <person name="Ohno Y."/>
            <person name="Kotatsu M."/>
            <person name="Tateda K."/>
        </authorList>
    </citation>
    <scope>NUCLEOTIDE SEQUENCE</scope>
    <source>
        <strain evidence="2">THC11</strain>
        <plasmid evidence="2">pTHC11-1</plasmid>
    </source>
</reference>
<feature type="transmembrane region" description="Helical" evidence="1">
    <location>
        <begin position="69"/>
        <end position="90"/>
    </location>
</feature>
<geneLocation type="plasmid" evidence="2">
    <name>pTHC11-1</name>
</geneLocation>
<evidence type="ECO:0000256" key="1">
    <source>
        <dbReference type="SAM" id="Phobius"/>
    </source>
</evidence>
<organism evidence="2">
    <name type="scientific">Klebsiella pneumoniae</name>
    <dbReference type="NCBI Taxonomy" id="573"/>
    <lineage>
        <taxon>Bacteria</taxon>
        <taxon>Pseudomonadati</taxon>
        <taxon>Pseudomonadota</taxon>
        <taxon>Gammaproteobacteria</taxon>
        <taxon>Enterobacterales</taxon>
        <taxon>Enterobacteriaceae</taxon>
        <taxon>Klebsiella/Raoultella group</taxon>
        <taxon>Klebsiella</taxon>
        <taxon>Klebsiella pneumoniae complex</taxon>
    </lineage>
</organism>
<proteinExistence type="predicted"/>
<keyword evidence="1" id="KW-1133">Transmembrane helix</keyword>
<name>A0A455X957_KLEPN</name>
<keyword evidence="1" id="KW-0812">Transmembrane</keyword>
<sequence length="103" mass="11031">MADRAFVGAVVRAKTFASFGLPELPAAAHAEQQQQSFQNVTTGKVRIVQHPAGDIGRYMAELAAQVCNLLPGPLMLLILFIPLLPACFLLRTDALAAQYGIPV</sequence>
<accession>A0A455X957</accession>
<protein>
    <submittedName>
        <fullName evidence="2">Uncharacterized protein</fullName>
    </submittedName>
</protein>
<evidence type="ECO:0000313" key="2">
    <source>
        <dbReference type="EMBL" id="BBJ25427.1"/>
    </source>
</evidence>